<reference evidence="8 9" key="1">
    <citation type="submission" date="2018-06" db="EMBL/GenBank/DDBJ databases">
        <authorList>
            <consortium name="Pathogen Informatics"/>
            <person name="Doyle S."/>
        </authorList>
    </citation>
    <scope>NUCLEOTIDE SEQUENCE [LARGE SCALE GENOMIC DNA]</scope>
    <source>
        <strain evidence="8 9">NCTC11967</strain>
    </source>
</reference>
<evidence type="ECO:0000313" key="8">
    <source>
        <dbReference type="EMBL" id="SQA62729.1"/>
    </source>
</evidence>
<dbReference type="Pfam" id="PF01810">
    <property type="entry name" value="LysE"/>
    <property type="match status" value="1"/>
</dbReference>
<feature type="transmembrane region" description="Helical" evidence="7">
    <location>
        <begin position="6"/>
        <end position="28"/>
    </location>
</feature>
<evidence type="ECO:0000256" key="6">
    <source>
        <dbReference type="ARBA" id="ARBA00023136"/>
    </source>
</evidence>
<feature type="transmembrane region" description="Helical" evidence="7">
    <location>
        <begin position="40"/>
        <end position="63"/>
    </location>
</feature>
<keyword evidence="3 7" id="KW-0812">Transmembrane</keyword>
<dbReference type="Proteomes" id="UP000251313">
    <property type="component" value="Unassembled WGS sequence"/>
</dbReference>
<evidence type="ECO:0000313" key="9">
    <source>
        <dbReference type="Proteomes" id="UP000251313"/>
    </source>
</evidence>
<dbReference type="InterPro" id="IPR001123">
    <property type="entry name" value="LeuE-type"/>
</dbReference>
<dbReference type="PANTHER" id="PTHR30086">
    <property type="entry name" value="ARGININE EXPORTER PROTEIN ARGO"/>
    <property type="match status" value="1"/>
</dbReference>
<gene>
    <name evidence="8" type="primary">rhtB_2</name>
    <name evidence="8" type="ORF">NCTC11967_01735</name>
</gene>
<dbReference type="GO" id="GO:0015171">
    <property type="term" value="F:amino acid transmembrane transporter activity"/>
    <property type="evidence" value="ECO:0007669"/>
    <property type="project" value="TreeGrafter"/>
</dbReference>
<dbReference type="EMBL" id="UAVL01000007">
    <property type="protein sequence ID" value="SQA62729.1"/>
    <property type="molecule type" value="Genomic_DNA"/>
</dbReference>
<sequence>MEMSFVAGFWLVSFLLIMTPGADWAYAISTGIQGRGIVPAVAGLMSGHLLATVIVVAGVGVLIAGHPLALSAITLLGALYLLWLGIGILRDPPALTAGETAPANRQRLAIKGLCISGLNPKVFLLFLALLPQFTDPHGSWPVAMQMSVLGIMHLFTCTIIYLLVGYSSRAVLSTRPQAARMVSRVSGAMMILIAGMLLYGQMVAQYQG</sequence>
<proteinExistence type="predicted"/>
<evidence type="ECO:0000256" key="2">
    <source>
        <dbReference type="ARBA" id="ARBA00022475"/>
    </source>
</evidence>
<feature type="transmembrane region" description="Helical" evidence="7">
    <location>
        <begin position="142"/>
        <end position="164"/>
    </location>
</feature>
<keyword evidence="2" id="KW-1003">Cell membrane</keyword>
<feature type="transmembrane region" description="Helical" evidence="7">
    <location>
        <begin position="69"/>
        <end position="89"/>
    </location>
</feature>
<keyword evidence="4" id="KW-0029">Amino-acid transport</keyword>
<dbReference type="PANTHER" id="PTHR30086:SF20">
    <property type="entry name" value="ARGININE EXPORTER PROTEIN ARGO-RELATED"/>
    <property type="match status" value="1"/>
</dbReference>
<keyword evidence="5 7" id="KW-1133">Transmembrane helix</keyword>
<evidence type="ECO:0000256" key="1">
    <source>
        <dbReference type="ARBA" id="ARBA00004651"/>
    </source>
</evidence>
<evidence type="ECO:0000256" key="7">
    <source>
        <dbReference type="SAM" id="Phobius"/>
    </source>
</evidence>
<feature type="transmembrane region" description="Helical" evidence="7">
    <location>
        <begin position="110"/>
        <end position="130"/>
    </location>
</feature>
<comment type="caution">
    <text evidence="8">The sequence shown here is derived from an EMBL/GenBank/DDBJ whole genome shotgun (WGS) entry which is preliminary data.</text>
</comment>
<evidence type="ECO:0000256" key="3">
    <source>
        <dbReference type="ARBA" id="ARBA00022692"/>
    </source>
</evidence>
<comment type="subcellular location">
    <subcellularLocation>
        <location evidence="1">Cell membrane</location>
        <topology evidence="1">Multi-pass membrane protein</topology>
    </subcellularLocation>
</comment>
<protein>
    <submittedName>
        <fullName evidence="8">Homoserine/homoserine lactone efflux protein</fullName>
    </submittedName>
</protein>
<evidence type="ECO:0000256" key="5">
    <source>
        <dbReference type="ARBA" id="ARBA00022989"/>
    </source>
</evidence>
<accession>A0AB38FUU1</accession>
<keyword evidence="6 7" id="KW-0472">Membrane</keyword>
<feature type="transmembrane region" description="Helical" evidence="7">
    <location>
        <begin position="185"/>
        <end position="204"/>
    </location>
</feature>
<dbReference type="GO" id="GO:0005886">
    <property type="term" value="C:plasma membrane"/>
    <property type="evidence" value="ECO:0007669"/>
    <property type="project" value="UniProtKB-SubCell"/>
</dbReference>
<evidence type="ECO:0000256" key="4">
    <source>
        <dbReference type="ARBA" id="ARBA00022970"/>
    </source>
</evidence>
<keyword evidence="4" id="KW-0813">Transport</keyword>
<dbReference type="AlphaFoldDB" id="A0AB38FUU1"/>
<name>A0AB38FUU1_9ENTR</name>
<dbReference type="RefSeq" id="WP_038255093.1">
    <property type="nucleotide sequence ID" value="NZ_DAMADI010000011.1"/>
</dbReference>
<organism evidence="8 9">
    <name type="scientific">Yokenella regensburgei</name>
    <dbReference type="NCBI Taxonomy" id="158877"/>
    <lineage>
        <taxon>Bacteria</taxon>
        <taxon>Pseudomonadati</taxon>
        <taxon>Pseudomonadota</taxon>
        <taxon>Gammaproteobacteria</taxon>
        <taxon>Enterobacterales</taxon>
        <taxon>Enterobacteriaceae</taxon>
        <taxon>Yokenella</taxon>
    </lineage>
</organism>